<dbReference type="SUPFAM" id="SSF48452">
    <property type="entry name" value="TPR-like"/>
    <property type="match status" value="1"/>
</dbReference>
<feature type="domain" description="SusD-like N-terminal" evidence="7">
    <location>
        <begin position="111"/>
        <end position="247"/>
    </location>
</feature>
<dbReference type="InterPro" id="IPR012944">
    <property type="entry name" value="SusD_RagB_dom"/>
</dbReference>
<name>A0ABX1HR09_9BACT</name>
<keyword evidence="3" id="KW-0732">Signal</keyword>
<comment type="caution">
    <text evidence="8">The sequence shown here is derived from an EMBL/GenBank/DDBJ whole genome shotgun (WGS) entry which is preliminary data.</text>
</comment>
<sequence>MKNVLFRGLITLSMGTALTGLSTSCTKDLDQTPKYELTPDKVYVDLAGYKKVLGKLYGGFALTSINGANGASDLTAIDGGTGDYLRQLWSAQELTTDEAVVAWPDPGIQDWHKMNWDANNPLIGGIYNRAYYEIGICNEFIRESTDDKLSSRLTGADVDQGKSFRAEARFLRAVSYMHVVDLFGGGPFVTETDLVGAAIPVYNTRQQLYSYVESELLALTTALPEYRSEYGRVDRNAAKGMLARLYLNAEVYNGTPKYAEAAKLAKEVIDARKYTLTNGTAGTAASSAYGLNFLADNNTNAASSELIWPVLFDVTRTQTYGGTTFLVNGSTSGSSANWQAYVGESTGWGGLRTTSALFNKFFLQGGDTTVDRRGRFWQAGQTKEINDLSQFTQGLGVTKYRNVTSAGVGVGGTLNFSGVDFPMLRVSDMMLIYAEAATRGAADRATALTYVNQIRRRAFGFDISSASARADVSDAQMTSQFILDERARELHWEGLRRSDLIRFGQFTESTYLWPWKGGVAAGRTVDNKYKLFPIPLSDLTANPNLKQNTGY</sequence>
<accession>A0ABX1HR09</accession>
<evidence type="ECO:0000256" key="4">
    <source>
        <dbReference type="ARBA" id="ARBA00023136"/>
    </source>
</evidence>
<dbReference type="EMBL" id="JAAVTK010000023">
    <property type="protein sequence ID" value="NKI91802.1"/>
    <property type="molecule type" value="Genomic_DNA"/>
</dbReference>
<dbReference type="Pfam" id="PF14322">
    <property type="entry name" value="SusD-like_3"/>
    <property type="match status" value="1"/>
</dbReference>
<dbReference type="Gene3D" id="1.25.40.390">
    <property type="match status" value="1"/>
</dbReference>
<reference evidence="8 9" key="1">
    <citation type="submission" date="2020-03" db="EMBL/GenBank/DDBJ databases">
        <title>Genomic Encyclopedia of Type Strains, Phase IV (KMG-V): Genome sequencing to study the core and pangenomes of soil and plant-associated prokaryotes.</title>
        <authorList>
            <person name="Whitman W."/>
        </authorList>
    </citation>
    <scope>NUCLEOTIDE SEQUENCE [LARGE SCALE GENOMIC DNA]</scope>
    <source>
        <strain evidence="8 9">1B</strain>
    </source>
</reference>
<evidence type="ECO:0000256" key="1">
    <source>
        <dbReference type="ARBA" id="ARBA00004442"/>
    </source>
</evidence>
<keyword evidence="4" id="KW-0472">Membrane</keyword>
<keyword evidence="5" id="KW-0998">Cell outer membrane</keyword>
<evidence type="ECO:0000256" key="2">
    <source>
        <dbReference type="ARBA" id="ARBA00006275"/>
    </source>
</evidence>
<dbReference type="CDD" id="cd08977">
    <property type="entry name" value="SusD"/>
    <property type="match status" value="1"/>
</dbReference>
<evidence type="ECO:0008006" key="10">
    <source>
        <dbReference type="Google" id="ProtNLM"/>
    </source>
</evidence>
<dbReference type="Pfam" id="PF07980">
    <property type="entry name" value="SusD_RagB"/>
    <property type="match status" value="1"/>
</dbReference>
<evidence type="ECO:0000313" key="8">
    <source>
        <dbReference type="EMBL" id="NKI91802.1"/>
    </source>
</evidence>
<evidence type="ECO:0000256" key="3">
    <source>
        <dbReference type="ARBA" id="ARBA00022729"/>
    </source>
</evidence>
<evidence type="ECO:0000259" key="7">
    <source>
        <dbReference type="Pfam" id="PF14322"/>
    </source>
</evidence>
<dbReference type="Gene3D" id="1.10.3780.10">
    <property type="entry name" value="SusD-like"/>
    <property type="match status" value="1"/>
</dbReference>
<dbReference type="Proteomes" id="UP000717634">
    <property type="component" value="Unassembled WGS sequence"/>
</dbReference>
<gene>
    <name evidence="8" type="ORF">HBN54_004424</name>
</gene>
<evidence type="ECO:0000256" key="5">
    <source>
        <dbReference type="ARBA" id="ARBA00023237"/>
    </source>
</evidence>
<evidence type="ECO:0000313" key="9">
    <source>
        <dbReference type="Proteomes" id="UP000717634"/>
    </source>
</evidence>
<dbReference type="PROSITE" id="PS51257">
    <property type="entry name" value="PROKAR_LIPOPROTEIN"/>
    <property type="match status" value="1"/>
</dbReference>
<evidence type="ECO:0000259" key="6">
    <source>
        <dbReference type="Pfam" id="PF07980"/>
    </source>
</evidence>
<dbReference type="Gene3D" id="1.25.40.10">
    <property type="entry name" value="Tetratricopeptide repeat domain"/>
    <property type="match status" value="1"/>
</dbReference>
<organism evidence="8 9">
    <name type="scientific">Hymenobacter artigasi</name>
    <dbReference type="NCBI Taxonomy" id="2719616"/>
    <lineage>
        <taxon>Bacteria</taxon>
        <taxon>Pseudomonadati</taxon>
        <taxon>Bacteroidota</taxon>
        <taxon>Cytophagia</taxon>
        <taxon>Cytophagales</taxon>
        <taxon>Hymenobacteraceae</taxon>
        <taxon>Hymenobacter</taxon>
    </lineage>
</organism>
<protein>
    <recommendedName>
        <fullName evidence="10">RagB/SusD family nutrient uptake outer membrane protein</fullName>
    </recommendedName>
</protein>
<comment type="subcellular location">
    <subcellularLocation>
        <location evidence="1">Cell outer membrane</location>
    </subcellularLocation>
</comment>
<dbReference type="RefSeq" id="WP_168675354.1">
    <property type="nucleotide sequence ID" value="NZ_JAAVTK010000023.1"/>
</dbReference>
<keyword evidence="9" id="KW-1185">Reference proteome</keyword>
<dbReference type="InterPro" id="IPR033985">
    <property type="entry name" value="SusD-like_N"/>
</dbReference>
<comment type="similarity">
    <text evidence="2">Belongs to the SusD family.</text>
</comment>
<dbReference type="InterPro" id="IPR011990">
    <property type="entry name" value="TPR-like_helical_dom_sf"/>
</dbReference>
<feature type="domain" description="RagB/SusD" evidence="6">
    <location>
        <begin position="388"/>
        <end position="551"/>
    </location>
</feature>
<proteinExistence type="inferred from homology"/>